<proteinExistence type="inferred from homology"/>
<dbReference type="PROSITE" id="PS51257">
    <property type="entry name" value="PROKAR_LIPOPROTEIN"/>
    <property type="match status" value="1"/>
</dbReference>
<evidence type="ECO:0000256" key="2">
    <source>
        <dbReference type="SAM" id="SignalP"/>
    </source>
</evidence>
<name>A0ABN9NNW9_9MYCO</name>
<dbReference type="PANTHER" id="PTHR30535:SF34">
    <property type="entry name" value="MOLYBDATE-BINDING PROTEIN MOLA"/>
    <property type="match status" value="1"/>
</dbReference>
<sequence>MPRALRVVPALLVALALTLTTALAGCSGEPSSSTLQARAGCITDFDPTADYFPDKSTLTEATNFAITYHGSYQVLTVKRPYLGGKPVSWVLVRCGAPAPALTGELATAQRITVPVHSLYSGSTTHLAMITELGQAGVVTGVASPAAVADPQIRARIETGEIVGYAPGGQINIERVIGAGPDLLVTEGIDDPGYPKLREAGTPVLADAEWLEATPLGRAEWIKVFAALTGTERQAAQVYQDIRDRYHALAAQAATAKPVEVLVGTMYSGSWSMPTGDSYSGRLVADAGGTYPWLSDTGAENRQLNFESVYARAGTAPVWLVTDDWQTLGDAVARDSRYGELTALRTGHVWSATKAQGTGPEKGRNLYWERGTARPDLLLGDLVAILHPELAANHAFEFYRRVPR</sequence>
<keyword evidence="5" id="KW-1185">Reference proteome</keyword>
<protein>
    <submittedName>
        <fullName evidence="4">ABC transporter substrate-binding protein</fullName>
    </submittedName>
</protein>
<dbReference type="Proteomes" id="UP001190464">
    <property type="component" value="Chromosome"/>
</dbReference>
<evidence type="ECO:0000313" key="5">
    <source>
        <dbReference type="Proteomes" id="UP001190464"/>
    </source>
</evidence>
<dbReference type="InterPro" id="IPR002491">
    <property type="entry name" value="ABC_transptr_periplasmic_BD"/>
</dbReference>
<gene>
    <name evidence="4" type="ORF">MU0102_003318</name>
</gene>
<dbReference type="PROSITE" id="PS50983">
    <property type="entry name" value="FE_B12_PBP"/>
    <property type="match status" value="1"/>
</dbReference>
<keyword evidence="2" id="KW-0732">Signal</keyword>
<dbReference type="RefSeq" id="WP_373693042.1">
    <property type="nucleotide sequence ID" value="NZ_OY726398.1"/>
</dbReference>
<feature type="chain" id="PRO_5046221312" evidence="2">
    <location>
        <begin position="25"/>
        <end position="403"/>
    </location>
</feature>
<feature type="domain" description="Fe/B12 periplasmic-binding" evidence="3">
    <location>
        <begin position="117"/>
        <end position="389"/>
    </location>
</feature>
<reference evidence="4 5" key="1">
    <citation type="submission" date="2023-08" db="EMBL/GenBank/DDBJ databases">
        <authorList>
            <person name="Folkvardsen B D."/>
            <person name="Norman A."/>
        </authorList>
    </citation>
    <scope>NUCLEOTIDE SEQUENCE [LARGE SCALE GENOMIC DNA]</scope>
    <source>
        <strain evidence="4 5">Mu0102</strain>
    </source>
</reference>
<dbReference type="Pfam" id="PF01497">
    <property type="entry name" value="Peripla_BP_2"/>
    <property type="match status" value="1"/>
</dbReference>
<evidence type="ECO:0000259" key="3">
    <source>
        <dbReference type="PROSITE" id="PS50983"/>
    </source>
</evidence>
<dbReference type="Gene3D" id="3.40.50.1980">
    <property type="entry name" value="Nitrogenase molybdenum iron protein domain"/>
    <property type="match status" value="2"/>
</dbReference>
<feature type="signal peptide" evidence="2">
    <location>
        <begin position="1"/>
        <end position="24"/>
    </location>
</feature>
<dbReference type="PANTHER" id="PTHR30535">
    <property type="entry name" value="VITAMIN B12-BINDING PROTEIN"/>
    <property type="match status" value="1"/>
</dbReference>
<organism evidence="4 5">
    <name type="scientific">[Mycobacterium] holstebronense</name>
    <dbReference type="NCBI Taxonomy" id="3064288"/>
    <lineage>
        <taxon>Bacteria</taxon>
        <taxon>Bacillati</taxon>
        <taxon>Actinomycetota</taxon>
        <taxon>Actinomycetes</taxon>
        <taxon>Mycobacteriales</taxon>
        <taxon>Mycobacteriaceae</taxon>
        <taxon>Mycolicibacterium</taxon>
    </lineage>
</organism>
<accession>A0ABN9NNW9</accession>
<evidence type="ECO:0000313" key="4">
    <source>
        <dbReference type="EMBL" id="CAJ1508173.1"/>
    </source>
</evidence>
<evidence type="ECO:0000256" key="1">
    <source>
        <dbReference type="ARBA" id="ARBA00008814"/>
    </source>
</evidence>
<dbReference type="SUPFAM" id="SSF53807">
    <property type="entry name" value="Helical backbone' metal receptor"/>
    <property type="match status" value="1"/>
</dbReference>
<comment type="similarity">
    <text evidence="1">Belongs to the bacterial solute-binding protein 8 family.</text>
</comment>
<dbReference type="EMBL" id="OY726398">
    <property type="protein sequence ID" value="CAJ1508173.1"/>
    <property type="molecule type" value="Genomic_DNA"/>
</dbReference>
<dbReference type="InterPro" id="IPR050902">
    <property type="entry name" value="ABC_Transporter_SBP"/>
</dbReference>